<proteinExistence type="inferred from homology"/>
<evidence type="ECO:0000313" key="2">
    <source>
        <dbReference type="EMBL" id="MBB5185080.1"/>
    </source>
</evidence>
<dbReference type="Proteomes" id="UP000521313">
    <property type="component" value="Unassembled WGS sequence"/>
</dbReference>
<protein>
    <recommendedName>
        <fullName evidence="1">UPF0246 protein HNQ43_001129</fullName>
    </recommendedName>
</protein>
<dbReference type="InterPro" id="IPR005583">
    <property type="entry name" value="YaaA"/>
</dbReference>
<dbReference type="NCBIfam" id="NF002543">
    <property type="entry name" value="PRK02101.1-4"/>
    <property type="match status" value="1"/>
</dbReference>
<dbReference type="HAMAP" id="MF_00652">
    <property type="entry name" value="UPF0246"/>
    <property type="match status" value="1"/>
</dbReference>
<evidence type="ECO:0000313" key="3">
    <source>
        <dbReference type="Proteomes" id="UP000521313"/>
    </source>
</evidence>
<dbReference type="AlphaFoldDB" id="A0A7W8FYR3"/>
<accession>A0A7W8FYR3</accession>
<name>A0A7W8FYR3_9FIRM</name>
<dbReference type="RefSeq" id="WP_183375630.1">
    <property type="nucleotide sequence ID" value="NZ_CAWVLV010000037.1"/>
</dbReference>
<gene>
    <name evidence="2" type="ORF">HNQ43_001129</name>
</gene>
<sequence length="239" mass="27967">MKILISPAKQMKSYDDYFNTSSSPLFLHKTNLLLEHLKSLPYPELKKAFKCSEKIAREAYENYQTLDLNRANTPALFAYRGIQYTTMSPEILEDEALRYLSKHLLILSGFYGLLRPFDTIVKYRLEMQSKIPFSLYEFWGSTLADSIQDPIILNLASEEYAKCIRPYRSLIDVKFFEQNSHRLVEKGVYVKIARGEMVRYLAQNQIESVKEIQHFDLLGYHYSESLSSSNQIVFTRKKQ</sequence>
<dbReference type="PANTHER" id="PTHR30283">
    <property type="entry name" value="PEROXIDE STRESS RESPONSE PROTEIN YAAA"/>
    <property type="match status" value="1"/>
</dbReference>
<dbReference type="Pfam" id="PF03883">
    <property type="entry name" value="H2O2_YaaD"/>
    <property type="match status" value="1"/>
</dbReference>
<dbReference type="EMBL" id="JACHHD010000010">
    <property type="protein sequence ID" value="MBB5185080.1"/>
    <property type="molecule type" value="Genomic_DNA"/>
</dbReference>
<evidence type="ECO:0000256" key="1">
    <source>
        <dbReference type="HAMAP-Rule" id="MF_00652"/>
    </source>
</evidence>
<reference evidence="2 3" key="1">
    <citation type="submission" date="2020-08" db="EMBL/GenBank/DDBJ databases">
        <title>Genomic Encyclopedia of Type Strains, Phase IV (KMG-IV): sequencing the most valuable type-strain genomes for metagenomic binning, comparative biology and taxonomic classification.</title>
        <authorList>
            <person name="Goeker M."/>
        </authorList>
    </citation>
    <scope>NUCLEOTIDE SEQUENCE [LARGE SCALE GENOMIC DNA]</scope>
    <source>
        <strain evidence="2 3">DSM 26963</strain>
    </source>
</reference>
<dbReference type="GO" id="GO:0033194">
    <property type="term" value="P:response to hydroperoxide"/>
    <property type="evidence" value="ECO:0007669"/>
    <property type="project" value="TreeGrafter"/>
</dbReference>
<dbReference type="GO" id="GO:0005829">
    <property type="term" value="C:cytosol"/>
    <property type="evidence" value="ECO:0007669"/>
    <property type="project" value="TreeGrafter"/>
</dbReference>
<comment type="caution">
    <text evidence="2">The sequence shown here is derived from an EMBL/GenBank/DDBJ whole genome shotgun (WGS) entry which is preliminary data.</text>
</comment>
<dbReference type="PANTHER" id="PTHR30283:SF4">
    <property type="entry name" value="PEROXIDE STRESS RESISTANCE PROTEIN YAAA"/>
    <property type="match status" value="1"/>
</dbReference>
<organism evidence="2 3">
    <name type="scientific">Faecalicoccus acidiformans</name>
    <dbReference type="NCBI Taxonomy" id="915173"/>
    <lineage>
        <taxon>Bacteria</taxon>
        <taxon>Bacillati</taxon>
        <taxon>Bacillota</taxon>
        <taxon>Erysipelotrichia</taxon>
        <taxon>Erysipelotrichales</taxon>
        <taxon>Erysipelotrichaceae</taxon>
        <taxon>Faecalicoccus</taxon>
    </lineage>
</organism>
<comment type="similarity">
    <text evidence="1">Belongs to the UPF0246 family.</text>
</comment>